<dbReference type="GO" id="GO:0034398">
    <property type="term" value="P:telomere tethering at nuclear periphery"/>
    <property type="evidence" value="ECO:0007669"/>
    <property type="project" value="TreeGrafter"/>
</dbReference>
<organism evidence="20 21">
    <name type="scientific">Aphidius gifuensis</name>
    <name type="common">Parasitoid wasp</name>
    <dbReference type="NCBI Taxonomy" id="684658"/>
    <lineage>
        <taxon>Eukaryota</taxon>
        <taxon>Metazoa</taxon>
        <taxon>Ecdysozoa</taxon>
        <taxon>Arthropoda</taxon>
        <taxon>Hexapoda</taxon>
        <taxon>Insecta</taxon>
        <taxon>Pterygota</taxon>
        <taxon>Neoptera</taxon>
        <taxon>Endopterygota</taxon>
        <taxon>Hymenoptera</taxon>
        <taxon>Apocrita</taxon>
        <taxon>Ichneumonoidea</taxon>
        <taxon>Braconidae</taxon>
        <taxon>Aphidiinae</taxon>
        <taxon>Aphidius</taxon>
    </lineage>
</organism>
<dbReference type="PANTHER" id="PTHR23198:SF6">
    <property type="entry name" value="NUCLEAR PORE COMPLEX PROTEIN NUP98-NUP96"/>
    <property type="match status" value="1"/>
</dbReference>
<dbReference type="Gene3D" id="1.10.10.2360">
    <property type="match status" value="1"/>
</dbReference>
<keyword evidence="10" id="KW-0068">Autocatalytic cleavage</keyword>
<accession>A0A834XT97</accession>
<dbReference type="Pfam" id="PF12110">
    <property type="entry name" value="Nup96"/>
    <property type="match status" value="1"/>
</dbReference>
<keyword evidence="6" id="KW-0813">Transport</keyword>
<evidence type="ECO:0000256" key="7">
    <source>
        <dbReference type="ARBA" id="ARBA00022670"/>
    </source>
</evidence>
<feature type="compositionally biased region" description="Low complexity" evidence="18">
    <location>
        <begin position="243"/>
        <end position="256"/>
    </location>
</feature>
<evidence type="ECO:0000256" key="9">
    <source>
        <dbReference type="ARBA" id="ARBA00022801"/>
    </source>
</evidence>
<feature type="compositionally biased region" description="Low complexity" evidence="18">
    <location>
        <begin position="700"/>
        <end position="710"/>
    </location>
</feature>
<keyword evidence="11" id="KW-0509">mRNA transport</keyword>
<feature type="compositionally biased region" description="Low complexity" evidence="18">
    <location>
        <begin position="267"/>
        <end position="278"/>
    </location>
</feature>
<evidence type="ECO:0000256" key="14">
    <source>
        <dbReference type="ARBA" id="ARBA00023010"/>
    </source>
</evidence>
<dbReference type="GO" id="GO:0008139">
    <property type="term" value="F:nuclear localization sequence binding"/>
    <property type="evidence" value="ECO:0007669"/>
    <property type="project" value="TreeGrafter"/>
</dbReference>
<dbReference type="EMBL" id="JACMRX010000004">
    <property type="protein sequence ID" value="KAF7991222.1"/>
    <property type="molecule type" value="Genomic_DNA"/>
</dbReference>
<keyword evidence="21" id="KW-1185">Reference proteome</keyword>
<feature type="region of interest" description="Disordered" evidence="18">
    <location>
        <begin position="238"/>
        <end position="278"/>
    </location>
</feature>
<proteinExistence type="inferred from homology"/>
<evidence type="ECO:0000256" key="6">
    <source>
        <dbReference type="ARBA" id="ARBA00022448"/>
    </source>
</evidence>
<comment type="similarity">
    <text evidence="4">Belongs to the nucleoporin GLFG family.</text>
</comment>
<dbReference type="PANTHER" id="PTHR23198">
    <property type="entry name" value="NUCLEOPORIN"/>
    <property type="match status" value="1"/>
</dbReference>
<dbReference type="GO" id="GO:0006508">
    <property type="term" value="P:proteolysis"/>
    <property type="evidence" value="ECO:0007669"/>
    <property type="project" value="UniProtKB-KW"/>
</dbReference>
<evidence type="ECO:0000256" key="13">
    <source>
        <dbReference type="ARBA" id="ARBA00022927"/>
    </source>
</evidence>
<dbReference type="GO" id="GO:0008236">
    <property type="term" value="F:serine-type peptidase activity"/>
    <property type="evidence" value="ECO:0007669"/>
    <property type="project" value="UniProtKB-KW"/>
</dbReference>
<evidence type="ECO:0000256" key="12">
    <source>
        <dbReference type="ARBA" id="ARBA00022825"/>
    </source>
</evidence>
<keyword evidence="8" id="KW-0677">Repeat</keyword>
<evidence type="ECO:0000256" key="11">
    <source>
        <dbReference type="ARBA" id="ARBA00022816"/>
    </source>
</evidence>
<dbReference type="InterPro" id="IPR007230">
    <property type="entry name" value="Nup98_auto-Pept-S59_dom"/>
</dbReference>
<feature type="compositionally biased region" description="Polar residues" evidence="18">
    <location>
        <begin position="782"/>
        <end position="792"/>
    </location>
</feature>
<protein>
    <recommendedName>
        <fullName evidence="5">Nuclear pore complex protein Nup98-Nup96</fullName>
    </recommendedName>
</protein>
<dbReference type="Proteomes" id="UP000639338">
    <property type="component" value="Unassembled WGS sequence"/>
</dbReference>
<keyword evidence="16" id="KW-0472">Membrane</keyword>
<feature type="compositionally biased region" description="Low complexity" evidence="18">
    <location>
        <begin position="662"/>
        <end position="675"/>
    </location>
</feature>
<evidence type="ECO:0000256" key="5">
    <source>
        <dbReference type="ARBA" id="ARBA00013472"/>
    </source>
</evidence>
<feature type="compositionally biased region" description="Acidic residues" evidence="18">
    <location>
        <begin position="1073"/>
        <end position="1088"/>
    </location>
</feature>
<feature type="region of interest" description="Disordered" evidence="18">
    <location>
        <begin position="1"/>
        <end position="63"/>
    </location>
</feature>
<feature type="region of interest" description="Disordered" evidence="18">
    <location>
        <begin position="782"/>
        <end position="818"/>
    </location>
</feature>
<feature type="compositionally biased region" description="Polar residues" evidence="18">
    <location>
        <begin position="35"/>
        <end position="57"/>
    </location>
</feature>
<feature type="region of interest" description="Disordered" evidence="18">
    <location>
        <begin position="746"/>
        <end position="767"/>
    </location>
</feature>
<feature type="compositionally biased region" description="Polar residues" evidence="18">
    <location>
        <begin position="676"/>
        <end position="685"/>
    </location>
</feature>
<evidence type="ECO:0000256" key="8">
    <source>
        <dbReference type="ARBA" id="ARBA00022737"/>
    </source>
</evidence>
<evidence type="ECO:0000259" key="19">
    <source>
        <dbReference type="PROSITE" id="PS51434"/>
    </source>
</evidence>
<gene>
    <name evidence="20" type="ORF">HCN44_002784</name>
</gene>
<feature type="compositionally biased region" description="Polar residues" evidence="18">
    <location>
        <begin position="596"/>
        <end position="615"/>
    </location>
</feature>
<dbReference type="FunFam" id="1.10.10.2360:FF:000001">
    <property type="entry name" value="Nuclear pore complex protein Nup98-Nup96"/>
    <property type="match status" value="1"/>
</dbReference>
<feature type="compositionally biased region" description="Basic and acidic residues" evidence="18">
    <location>
        <begin position="1057"/>
        <end position="1069"/>
    </location>
</feature>
<dbReference type="GO" id="GO:0006405">
    <property type="term" value="P:RNA export from nucleus"/>
    <property type="evidence" value="ECO:0007669"/>
    <property type="project" value="TreeGrafter"/>
</dbReference>
<dbReference type="GO" id="GO:0044614">
    <property type="term" value="C:nuclear pore cytoplasmic filaments"/>
    <property type="evidence" value="ECO:0007669"/>
    <property type="project" value="TreeGrafter"/>
</dbReference>
<dbReference type="InterPro" id="IPR021967">
    <property type="entry name" value="Nup98_C"/>
</dbReference>
<keyword evidence="12" id="KW-0720">Serine protease</keyword>
<dbReference type="OrthoDB" id="3797628at2759"/>
<dbReference type="GO" id="GO:0005654">
    <property type="term" value="C:nucleoplasm"/>
    <property type="evidence" value="ECO:0007669"/>
    <property type="project" value="UniProtKB-SubCell"/>
</dbReference>
<dbReference type="GO" id="GO:0051028">
    <property type="term" value="P:mRNA transport"/>
    <property type="evidence" value="ECO:0007669"/>
    <property type="project" value="UniProtKB-KW"/>
</dbReference>
<dbReference type="InterPro" id="IPR036903">
    <property type="entry name" value="Nup98_auto-Pept-S59_dom_sf"/>
</dbReference>
<feature type="compositionally biased region" description="Low complexity" evidence="18">
    <location>
        <begin position="793"/>
        <end position="816"/>
    </location>
</feature>
<dbReference type="GO" id="GO:0017056">
    <property type="term" value="F:structural constituent of nuclear pore"/>
    <property type="evidence" value="ECO:0007669"/>
    <property type="project" value="InterPro"/>
</dbReference>
<dbReference type="GO" id="GO:0031965">
    <property type="term" value="C:nuclear membrane"/>
    <property type="evidence" value="ECO:0007669"/>
    <property type="project" value="UniProtKB-SubCell"/>
</dbReference>
<dbReference type="Gene3D" id="1.25.40.690">
    <property type="match status" value="1"/>
</dbReference>
<evidence type="ECO:0000256" key="2">
    <source>
        <dbReference type="ARBA" id="ARBA00004620"/>
    </source>
</evidence>
<dbReference type="PROSITE" id="PS51434">
    <property type="entry name" value="NUP_C"/>
    <property type="match status" value="1"/>
</dbReference>
<keyword evidence="7" id="KW-0645">Protease</keyword>
<evidence type="ECO:0000313" key="21">
    <source>
        <dbReference type="Proteomes" id="UP000639338"/>
    </source>
</evidence>
<comment type="subcellular location">
    <subcellularLocation>
        <location evidence="2">Nucleus membrane</location>
        <topology evidence="2">Peripheral membrane protein</topology>
        <orientation evidence="2">Nucleoplasmic side</orientation>
    </subcellularLocation>
    <subcellularLocation>
        <location evidence="1">Nucleus</location>
        <location evidence="1">Nuclear pore complex</location>
    </subcellularLocation>
    <subcellularLocation>
        <location evidence="3">Nucleus</location>
        <location evidence="3">Nucleoplasm</location>
    </subcellularLocation>
</comment>
<evidence type="ECO:0000256" key="4">
    <source>
        <dbReference type="ARBA" id="ARBA00008926"/>
    </source>
</evidence>
<keyword evidence="13" id="KW-0653">Protein transport</keyword>
<feature type="compositionally biased region" description="Polar residues" evidence="18">
    <location>
        <begin position="1"/>
        <end position="28"/>
    </location>
</feature>
<feature type="region of interest" description="Disordered" evidence="18">
    <location>
        <begin position="658"/>
        <end position="685"/>
    </location>
</feature>
<evidence type="ECO:0000256" key="1">
    <source>
        <dbReference type="ARBA" id="ARBA00004567"/>
    </source>
</evidence>
<dbReference type="FunFam" id="3.30.1610.10:FF:000001">
    <property type="entry name" value="Nuclear pore complex protein Nup98-Nup96"/>
    <property type="match status" value="1"/>
</dbReference>
<feature type="domain" description="Peptidase S59" evidence="19">
    <location>
        <begin position="853"/>
        <end position="994"/>
    </location>
</feature>
<keyword evidence="15" id="KW-0906">Nuclear pore complex</keyword>
<comment type="caution">
    <text evidence="20">The sequence shown here is derived from an EMBL/GenBank/DDBJ whole genome shotgun (WGS) entry which is preliminary data.</text>
</comment>
<dbReference type="GO" id="GO:0006606">
    <property type="term" value="P:protein import into nucleus"/>
    <property type="evidence" value="ECO:0007669"/>
    <property type="project" value="TreeGrafter"/>
</dbReference>
<dbReference type="SUPFAM" id="SSF82215">
    <property type="entry name" value="C-terminal autoproteolytic domain of nucleoporin nup98"/>
    <property type="match status" value="1"/>
</dbReference>
<name>A0A834XT97_APHGI</name>
<dbReference type="Pfam" id="PF21240">
    <property type="entry name" value="Nup98_GLEBS"/>
    <property type="match status" value="1"/>
</dbReference>
<dbReference type="GO" id="GO:0000973">
    <property type="term" value="P:post-transcriptional tethering of RNA polymerase II gene DNA at nuclear periphery"/>
    <property type="evidence" value="ECO:0007669"/>
    <property type="project" value="TreeGrafter"/>
</dbReference>
<evidence type="ECO:0000256" key="16">
    <source>
        <dbReference type="ARBA" id="ARBA00023136"/>
    </source>
</evidence>
<feature type="region of interest" description="Disordered" evidence="18">
    <location>
        <begin position="593"/>
        <end position="616"/>
    </location>
</feature>
<evidence type="ECO:0000256" key="15">
    <source>
        <dbReference type="ARBA" id="ARBA00023132"/>
    </source>
</evidence>
<dbReference type="GO" id="GO:0003723">
    <property type="term" value="F:RNA binding"/>
    <property type="evidence" value="ECO:0007669"/>
    <property type="project" value="TreeGrafter"/>
</dbReference>
<feature type="region of interest" description="Disordered" evidence="18">
    <location>
        <begin position="1032"/>
        <end position="1103"/>
    </location>
</feature>
<dbReference type="Pfam" id="PF04096">
    <property type="entry name" value="Nucleoporin2"/>
    <property type="match status" value="1"/>
</dbReference>
<evidence type="ECO:0000256" key="10">
    <source>
        <dbReference type="ARBA" id="ARBA00022813"/>
    </source>
</evidence>
<evidence type="ECO:0000256" key="3">
    <source>
        <dbReference type="ARBA" id="ARBA00004642"/>
    </source>
</evidence>
<reference evidence="20 21" key="1">
    <citation type="submission" date="2020-08" db="EMBL/GenBank/DDBJ databases">
        <title>Aphidius gifuensis genome sequencing and assembly.</title>
        <authorList>
            <person name="Du Z."/>
        </authorList>
    </citation>
    <scope>NUCLEOTIDE SEQUENCE [LARGE SCALE GENOMIC DNA]</scope>
    <source>
        <strain evidence="20">YNYX2018</strain>
        <tissue evidence="20">Adults</tissue>
    </source>
</reference>
<keyword evidence="17" id="KW-0539">Nucleus</keyword>
<sequence>MFTNPANTSFGGFSNPAQSSPFGQSTATAFGKPIGSTSFGTTPAPNVFGTNNQTSLFNPKPATATTGGLFGSTAAPAFGQPATTQSTFGNFNAQPANTSLFGTQQNANTSLFGTNSTTPAFGQASKSTGFGFGTSTSTGLNWGAPAQQSVQQSTPFGQTNTATTSNVFGTAGNTSFLGNKPTTGTAIVKFSPLLSTDTMMKNNQTTNIQTRHQCIMCMKEYEGKSFEELRLEDYQAGLKGPAQQTQQQQQPQQQTTGLFGAPTASLGFGNTNTTTNPTTTGFGQMSSGFGNTNQPTTTSTLFGKSQFGAPTATTTSGFTFNPTTSTTNLFANTQANKGFGTTPGTSLFGNTNTAQQPQSTFGNVNNNQPSTLFGTQPQNQSIGLFGQQPKTGFNPTPNTGFSFNQTATPNTNTGLFGAKPTTTPGFGASFGQQQAPSFGTTTSFGTQQNTTQSLFNTSSTFSKPAQTGFSFNSTPASGTTALGTNTGLTGGLFGQNKPLFSGTTTQFGNTTNTFNNNNNNNSGFGNTTNNTSTLGMSGLMNNGNYTNNQLSQNSSSAAVHQQILALVSAPFGDSPLLKNLLPASGKAEQILKPANPTKSMSNTHFKISTSNNNSPRVKARVVTPSQLSKKSLFDGLEEGDPSLLEAFQPKSNAKRLVLRPKSVSSSPAIISSSTSGTNNDETFNINNTIDANNSIQLSPNNNNNNNNDNNEITVNKENLQQGNRQPGGDRRSSTSWLKSQLPRIARLNDEDFDGQKSPFNTSDIPEDALENTVTEIRQHAINNQATKDNQLQSSSTSSSSPNININNNTSTSGNKSAEVSALFNDSSRDLDESLLPQLQNDYELNSANVILRRAGYYINPPIDKLDDYVHGETCIVPNFTIGRQGYGNVYFPESIDIYGLNLDEIVHFRNKEVTIYPDDDKKPPIGQGLNRRAQVTLDCVWPHDKNTHEPIRDTQRLIAMNFEGKLRRVSAKYDTRFVDYRPETGSWVFKVDHFSKYGLGDSDDEDDDDLSQNLAAKKLKLTNKPVSSLLKKATTNDKINTKKDVKQQQKHGLNTNEKMEMDADADKMWYDNNNDEDNEEEEDDDDDSINNKNNNKQTPLSPTSIYARLTGTDSHKLQLMKASFFDTNDFNDEQNDKLINNSNNDIIKLKKKFNYHDDNIDNNPLSLLRKNLTQIDTSLKNELNTSYDKINEMKKNEKIINDNNKSIMNKFFPAPIIKPKTVVLKYKCEVIPLDKTIGNKLNYQTIADTSIQMGRKFKASWGPGLTLVSLSSHEQSSTIPLVNKISQIDNYVCGRMIDDKTSTNIVQRIQILGGKSTSTDYIKLFSDSIEEHLKIQLKYCIIDNDKSICPLIRPANGNSGILSLHEHCNLSIDIADSGNADRLSMYASDVWQLCTALWGSLPDIDTDKNSECHDNVMVRRDAFSEWLKYVVENTHQDEIKKINNDDELILSLLSANKLEEACELSRKIGDYTLALLISQISGYSSVKELIKQTIGLWQATDVINNISLCRLKIYMLVAGEHLINFNNDIINVCESFDWKRSLAIHLWYLSSPTASITDVIELYDASFNIESDDIYAAPPLPDYKDEEFEPILNGKIKTYDLCYHLLKLYSTGNHSLEELLNPMTHTSDPLDYRLTWLLQQTIIALGYSHLSDHVSSMTHTNFSSQLEAANLWHWSIFVVLHLNDSSIRKKAILDLLSRHVEIDDNDDYADREKFLIDELGIPSMWINEAKAIKSCAMKRYSEAAWYYLQAQHWNKAHEIIIEHIAADAIINENYYYLKSLLIPLVSDECHSVINGWSYQGQLLWEYMEIVGEIEEFLKNTDYSKIGYKLELLQPQLTSLCTKINQFPCPTAKLRLCQAEIAKRTLHLARSLLMLQSHEDISIARVLVQLVSQLPLPEDYAQQELRPILNMCINEISGH</sequence>
<evidence type="ECO:0000313" key="20">
    <source>
        <dbReference type="EMBL" id="KAF7991222.1"/>
    </source>
</evidence>
<evidence type="ECO:0000256" key="17">
    <source>
        <dbReference type="ARBA" id="ARBA00023242"/>
    </source>
</evidence>
<keyword evidence="9" id="KW-0378">Hydrolase</keyword>
<dbReference type="Gene3D" id="3.30.1610.10">
    <property type="entry name" value="Peptidase S59, nucleoporin"/>
    <property type="match status" value="1"/>
</dbReference>
<feature type="region of interest" description="Disordered" evidence="18">
    <location>
        <begin position="692"/>
        <end position="711"/>
    </location>
</feature>
<keyword evidence="14" id="KW-0811">Translocation</keyword>
<evidence type="ECO:0000256" key="18">
    <source>
        <dbReference type="SAM" id="MobiDB-lite"/>
    </source>
</evidence>
<dbReference type="InterPro" id="IPR037665">
    <property type="entry name" value="Nucleoporin_S59-like"/>
</dbReference>